<reference evidence="2 3" key="1">
    <citation type="journal article" date="2019" name="Int. J. Syst. Evol. Microbiol.">
        <title>The Global Catalogue of Microorganisms (GCM) 10K type strain sequencing project: providing services to taxonomists for standard genome sequencing and annotation.</title>
        <authorList>
            <consortium name="The Broad Institute Genomics Platform"/>
            <consortium name="The Broad Institute Genome Sequencing Center for Infectious Disease"/>
            <person name="Wu L."/>
            <person name="Ma J."/>
        </authorList>
    </citation>
    <scope>NUCLEOTIDE SEQUENCE [LARGE SCALE GENOMIC DNA]</scope>
    <source>
        <strain evidence="2 3">JCM 16114</strain>
    </source>
</reference>
<dbReference type="Pfam" id="PF15567">
    <property type="entry name" value="Imm35"/>
    <property type="match status" value="1"/>
</dbReference>
<dbReference type="EMBL" id="BAAAQX010000006">
    <property type="protein sequence ID" value="GAA2207366.1"/>
    <property type="molecule type" value="Genomic_DNA"/>
</dbReference>
<feature type="domain" description="Immunity protein 35" evidence="1">
    <location>
        <begin position="6"/>
        <end position="92"/>
    </location>
</feature>
<name>A0ABN3CE34_9ACTN</name>
<gene>
    <name evidence="2" type="ORF">GCM10009850_028240</name>
</gene>
<organism evidence="2 3">
    <name type="scientific">Nonomuraea monospora</name>
    <dbReference type="NCBI Taxonomy" id="568818"/>
    <lineage>
        <taxon>Bacteria</taxon>
        <taxon>Bacillati</taxon>
        <taxon>Actinomycetota</taxon>
        <taxon>Actinomycetes</taxon>
        <taxon>Streptosporangiales</taxon>
        <taxon>Streptosporangiaceae</taxon>
        <taxon>Nonomuraea</taxon>
    </lineage>
</organism>
<protein>
    <recommendedName>
        <fullName evidence="1">Immunity protein 35 domain-containing protein</fullName>
    </recommendedName>
</protein>
<dbReference type="Proteomes" id="UP001499843">
    <property type="component" value="Unassembled WGS sequence"/>
</dbReference>
<proteinExistence type="predicted"/>
<evidence type="ECO:0000313" key="3">
    <source>
        <dbReference type="Proteomes" id="UP001499843"/>
    </source>
</evidence>
<accession>A0ABN3CE34</accession>
<keyword evidence="3" id="KW-1185">Reference proteome</keyword>
<evidence type="ECO:0000313" key="2">
    <source>
        <dbReference type="EMBL" id="GAA2207366.1"/>
    </source>
</evidence>
<sequence length="100" mass="11380">MIDEDEAGQIAREFVRRLSPEYGDDRLVLNEAATIEKPYGWLFTYTTAAYLRTHDQEYALIGAGPVLVLRESGRVIDFPSYRSQESVLKAYEEELDTGSD</sequence>
<comment type="caution">
    <text evidence="2">The sequence shown here is derived from an EMBL/GenBank/DDBJ whole genome shotgun (WGS) entry which is preliminary data.</text>
</comment>
<dbReference type="RefSeq" id="WP_344474495.1">
    <property type="nucleotide sequence ID" value="NZ_BAAAQX010000006.1"/>
</dbReference>
<dbReference type="InterPro" id="IPR029082">
    <property type="entry name" value="Imm35"/>
</dbReference>
<evidence type="ECO:0000259" key="1">
    <source>
        <dbReference type="Pfam" id="PF15567"/>
    </source>
</evidence>